<dbReference type="Proteomes" id="UP000629468">
    <property type="component" value="Unassembled WGS sequence"/>
</dbReference>
<accession>A0A8H7EY29</accession>
<evidence type="ECO:0000313" key="5">
    <source>
        <dbReference type="EMBL" id="KAF7763587.1"/>
    </source>
</evidence>
<name>A0A8H7EY29_AGABI</name>
<dbReference type="PANTHER" id="PTHR11138:SF5">
    <property type="entry name" value="METHIONYL-TRNA FORMYLTRANSFERASE, MITOCHONDRIAL"/>
    <property type="match status" value="1"/>
</dbReference>
<evidence type="ECO:0000256" key="1">
    <source>
        <dbReference type="ARBA" id="ARBA00005703"/>
    </source>
</evidence>
<dbReference type="InterPro" id="IPR011034">
    <property type="entry name" value="Formyl_transferase-like_C_sf"/>
</dbReference>
<dbReference type="InterPro" id="IPR002376">
    <property type="entry name" value="Formyl_transf_N"/>
</dbReference>
<organism evidence="5 6">
    <name type="scientific">Agaricus bisporus var. burnettii</name>
    <dbReference type="NCBI Taxonomy" id="192524"/>
    <lineage>
        <taxon>Eukaryota</taxon>
        <taxon>Fungi</taxon>
        <taxon>Dikarya</taxon>
        <taxon>Basidiomycota</taxon>
        <taxon>Agaricomycotina</taxon>
        <taxon>Agaricomycetes</taxon>
        <taxon>Agaricomycetidae</taxon>
        <taxon>Agaricales</taxon>
        <taxon>Agaricineae</taxon>
        <taxon>Agaricaceae</taxon>
        <taxon>Agaricus</taxon>
    </lineage>
</organism>
<dbReference type="GO" id="GO:0004479">
    <property type="term" value="F:methionyl-tRNA formyltransferase activity"/>
    <property type="evidence" value="ECO:0007669"/>
    <property type="project" value="TreeGrafter"/>
</dbReference>
<dbReference type="Gene3D" id="3.40.50.10300">
    <property type="entry name" value="CoaB-like"/>
    <property type="match status" value="1"/>
</dbReference>
<sequence>MLHPTNTFLADVWNHITVATQPDEKVGRRGSMLSVSPLKTLGSSFGVPIHTIPRGKKDFRTWPLPSPFSLPPDTLPPSNHLLLTASFGRILPLAMLSQFPRTQQLNVHPSLLPAFRGPAPIQHTLIRHEKETGVCIIGMLPVKKKGSSGDIDAGDVWGCSRMPVPEGIDFSGLRDLLAKEGGRLLVDVLRGMIGGTAKAYAQPIETDAPHAPMIKQADWTIDFSQLSAEQIIWRHRAISHQRHLTAVLPCNPIRTVQLTVLSIISDPYRILMPSMVPGVARFHEIHGLLIRCKDGGLLQVTKLKREGKREMNAKDWWNGIKGMGLVQHESLLTRGQYCAHPVTSMITEPTSFSAESYFATQSSPPNLGQEIQRVREWIQKQVAAGNRVVLVTSGGTTVPLELNVVRFLDNFSAGNRGATSAEYFLKAGYAVIFMHRQFSLQPFSRHYSHSTNPFLDMLEIEEDDNAPDGTPRISVTPEKRAKLLKTLTVYKAVQASGTLFTLTFVTVNDYLWLLRAVSQELSVLRKKAMYYLAAAVSDFFLPKQKMSEHKIQSGKGNLSIEMDQVPKILKTMVDEWTRDGYIVSFKLETDPELLIPKARAALERYGHQIVIGNDLHRRKFEVVFVTPNTGGHQTDGSAQYVETWVRIDPALTYPGIQQIKEIEEDIVDELVKRHTTWIGEPQ</sequence>
<evidence type="ECO:0000259" key="3">
    <source>
        <dbReference type="Pfam" id="PF02911"/>
    </source>
</evidence>
<feature type="domain" description="DNA/pantothenate metabolism flavoprotein C-terminal" evidence="4">
    <location>
        <begin position="524"/>
        <end position="618"/>
    </location>
</feature>
<dbReference type="Pfam" id="PF00551">
    <property type="entry name" value="Formyl_trans_N"/>
    <property type="match status" value="1"/>
</dbReference>
<dbReference type="Gene3D" id="3.40.50.12230">
    <property type="match status" value="1"/>
</dbReference>
<dbReference type="AlphaFoldDB" id="A0A8H7EY29"/>
<dbReference type="InterPro" id="IPR036477">
    <property type="entry name" value="Formyl_transf_N_sf"/>
</dbReference>
<dbReference type="Pfam" id="PF02911">
    <property type="entry name" value="Formyl_trans_C"/>
    <property type="match status" value="1"/>
</dbReference>
<dbReference type="GO" id="GO:0005739">
    <property type="term" value="C:mitochondrion"/>
    <property type="evidence" value="ECO:0007669"/>
    <property type="project" value="TreeGrafter"/>
</dbReference>
<dbReference type="PANTHER" id="PTHR11138">
    <property type="entry name" value="METHIONYL-TRNA FORMYLTRANSFERASE"/>
    <property type="match status" value="1"/>
</dbReference>
<evidence type="ECO:0000259" key="2">
    <source>
        <dbReference type="Pfam" id="PF00551"/>
    </source>
</evidence>
<dbReference type="EMBL" id="JABXXO010000011">
    <property type="protein sequence ID" value="KAF7763587.1"/>
    <property type="molecule type" value="Genomic_DNA"/>
</dbReference>
<feature type="domain" description="Formyl transferase N-terminal" evidence="2">
    <location>
        <begin position="81"/>
        <end position="139"/>
    </location>
</feature>
<dbReference type="SUPFAM" id="SSF53328">
    <property type="entry name" value="Formyltransferase"/>
    <property type="match status" value="1"/>
</dbReference>
<dbReference type="Pfam" id="PF04127">
    <property type="entry name" value="DFP"/>
    <property type="match status" value="1"/>
</dbReference>
<proteinExistence type="inferred from homology"/>
<dbReference type="SUPFAM" id="SSF102645">
    <property type="entry name" value="CoaB-like"/>
    <property type="match status" value="1"/>
</dbReference>
<feature type="domain" description="Formyl transferase C-terminal" evidence="3">
    <location>
        <begin position="214"/>
        <end position="320"/>
    </location>
</feature>
<dbReference type="InterPro" id="IPR035929">
    <property type="entry name" value="CoaB-like_sf"/>
</dbReference>
<evidence type="ECO:0000259" key="4">
    <source>
        <dbReference type="Pfam" id="PF04127"/>
    </source>
</evidence>
<evidence type="ECO:0000313" key="6">
    <source>
        <dbReference type="Proteomes" id="UP000629468"/>
    </source>
</evidence>
<dbReference type="InterPro" id="IPR005793">
    <property type="entry name" value="Formyl_trans_C"/>
</dbReference>
<protein>
    <recommendedName>
        <fullName evidence="7">Methionyl-tRNA formyltransferase</fullName>
    </recommendedName>
</protein>
<reference evidence="5 6" key="1">
    <citation type="journal article" name="Sci. Rep.">
        <title>Telomere-to-telomere assembled and centromere annotated genomes of the two main subspecies of the button mushroom Agaricus bisporus reveal especially polymorphic chromosome ends.</title>
        <authorList>
            <person name="Sonnenberg A.S.M."/>
            <person name="Sedaghat-Telgerd N."/>
            <person name="Lavrijssen B."/>
            <person name="Ohm R.A."/>
            <person name="Hendrickx P.M."/>
            <person name="Scholtmeijer K."/>
            <person name="Baars J.J.P."/>
            <person name="van Peer A."/>
        </authorList>
    </citation>
    <scope>NUCLEOTIDE SEQUENCE [LARGE SCALE GENOMIC DNA]</scope>
    <source>
        <strain evidence="5 6">H119_p4</strain>
    </source>
</reference>
<comment type="caution">
    <text evidence="5">The sequence shown here is derived from an EMBL/GenBank/DDBJ whole genome shotgun (WGS) entry which is preliminary data.</text>
</comment>
<dbReference type="InterPro" id="IPR007085">
    <property type="entry name" value="DNA/pantothenate-metab_flavo_C"/>
</dbReference>
<gene>
    <name evidence="5" type="ORF">Agabi119p4_8124</name>
</gene>
<dbReference type="GO" id="GO:0015937">
    <property type="term" value="P:coenzyme A biosynthetic process"/>
    <property type="evidence" value="ECO:0007669"/>
    <property type="project" value="UniProtKB-ARBA"/>
</dbReference>
<evidence type="ECO:0008006" key="7">
    <source>
        <dbReference type="Google" id="ProtNLM"/>
    </source>
</evidence>
<dbReference type="SUPFAM" id="SSF50486">
    <property type="entry name" value="FMT C-terminal domain-like"/>
    <property type="match status" value="1"/>
</dbReference>
<comment type="similarity">
    <text evidence="1">Belongs to the PPC synthetase family.</text>
</comment>